<dbReference type="EMBL" id="QEAS01000037">
    <property type="protein sequence ID" value="PWG78054.1"/>
    <property type="molecule type" value="Genomic_DNA"/>
</dbReference>
<evidence type="ECO:0000313" key="2">
    <source>
        <dbReference type="EMBL" id="PWG78054.1"/>
    </source>
</evidence>
<sequence length="1532" mass="177387">MDQIVTYETPTIIKPPTEERPIALANKSFPYNSLADDRRFEELVYSIFQTRIKTGVFRGFDGISLMSGVRDKGRDCVLIREGKNHGLVQCKKYKNNLGKQVFGEEITKFVMYSLLNKDLIPDRNDFVYHIAVSEGFVLECSDFIDDFNNLIASETELASWIGKNLRHPTLAVLKLDNVEPEVRDILTRIKVKKIFPQDLDSYLSEQECRHLQPLFFEIRSLIDNQPVEELAREFRTFASGELKKEQLDEELSSGSSSLKHEINQFEDIPNSHVQRSETSDLLQWLEQPAQKDDNGRELNICLLAGNAGIGKTVILKDLYDELKAGDVPVLALKADKLYATSITELQKKIGLPIPVFQFVEQCKQKYKQVVLLIDQIDALSQAMSADRSFLDVYKSLIDRYTHDPNVRIIISVRLFDLHYDPSLRVYKNIKTIQVAPLSESQVYGLLDKIGIKAVQVSTKLLQLLRVPNHLNIFARIAPGFSENLGITNIQGLYNELWKQKVVSKPRTLRLQPKRVKQLLYKLVKQMYLSQRISLPEQPFEDYEAEISYLGSERILKREDMQIQFFHQSFYDFVFAKRFVEKGEDLIKYIKKQEQSIMIRSALKMILNYLREYDPQKYEKIMADLLEDQDILYHIKHMLVSMLAFLDHPSVEEKEIIAKILSTSVHLSSHFFEQARSEDWFEFAMDMDILSFFQSGTTIDCDMFSDFSRNPENSKQQLEYLQHTAWLFLSRFVKMKSARAWDFLPGIKNVNIVRSFLYEFDDWSFQPAYDVLENCGDFMGDDEFGYLHILEKIATHRPEYAWTKVKTPLSLTAKSDKNSHSELEEAGLLKLLAESIPETMIPTLEEIVVGDLPSENILSGPLIGDYNFTCTNLHDSEDLIGREYFYRLLAVCLRRVAKKDAEEFRAFLSRHKKSKHEAMLRLIIFAIETNEAKYFNEVFDLFCYMRDIGALIEGQDFRVEFRNVFEVAFPHFSKTQKSKVVYTLQTLVNKQEIYIYKYQGTPKFGSYWGRGKYAFLLRLPEDTLKEHPVLKRQLLELERKFGRYLDRSNNGPVLAGVVGRPLPENAYSKMSVKQWLSSFRRYAVNRDPFGGVFFKGGIDEHSNAFRDAASKEPAEKMFSIIEKSLADREINIIYPIKGLWGLVDAGAEHSRAIAITKKILEHPEVNSETRYILYFIEPLVSGEQTDSELVQFLITQSENYAYLKDDRNEVTGETSVGGLITRGINTIHGSAANALLWVQDSQFEEPVFAALECLLSTAPDETRAALYFRFAHLNNLNRGRAYDLFRSSLMKETNIFVIACSIWSLQYMGNINFQGLIPVYEKLVVSDTLGKDDTNCLVSILYFSYLFDKPGAEELLYKLFDNNPKSRVRALSESCKYYYFNEESAEKTRPLLMYLVNKFANDPEDHMQIRLFHIDHIKLKDIYDFLEAYIDSASFTFSGNLLKYLTQQCHSDAQLSVQLFKRAISRTVAEKIKREHMREKDGYTKFIVGALTAIKGKDETSRRYRQELLFSFDTILKDYQYKSDTERVLEELL</sequence>
<protein>
    <recommendedName>
        <fullName evidence="1">ATPase AAA-type core domain-containing protein</fullName>
    </recommendedName>
</protein>
<feature type="domain" description="ATPase AAA-type core" evidence="1">
    <location>
        <begin position="302"/>
        <end position="417"/>
    </location>
</feature>
<dbReference type="Proteomes" id="UP000245647">
    <property type="component" value="Unassembled WGS sequence"/>
</dbReference>
<dbReference type="InterPro" id="IPR016024">
    <property type="entry name" value="ARM-type_fold"/>
</dbReference>
<dbReference type="GO" id="GO:0016887">
    <property type="term" value="F:ATP hydrolysis activity"/>
    <property type="evidence" value="ECO:0007669"/>
    <property type="project" value="InterPro"/>
</dbReference>
<evidence type="ECO:0000259" key="1">
    <source>
        <dbReference type="Pfam" id="PF00004"/>
    </source>
</evidence>
<gene>
    <name evidence="2" type="ORF">DDR33_24250</name>
</gene>
<accession>A0A2U2P9T4</accession>
<dbReference type="InterPro" id="IPR003959">
    <property type="entry name" value="ATPase_AAA_core"/>
</dbReference>
<keyword evidence="3" id="KW-1185">Reference proteome</keyword>
<dbReference type="Pfam" id="PF00004">
    <property type="entry name" value="AAA"/>
    <property type="match status" value="1"/>
</dbReference>
<dbReference type="OrthoDB" id="811374at2"/>
<dbReference type="SUPFAM" id="SSF52540">
    <property type="entry name" value="P-loop containing nucleoside triphosphate hydrolases"/>
    <property type="match status" value="1"/>
</dbReference>
<organism evidence="2 3">
    <name type="scientific">Pararcticibacter amylolyticus</name>
    <dbReference type="NCBI Taxonomy" id="2173175"/>
    <lineage>
        <taxon>Bacteria</taxon>
        <taxon>Pseudomonadati</taxon>
        <taxon>Bacteroidota</taxon>
        <taxon>Sphingobacteriia</taxon>
        <taxon>Sphingobacteriales</taxon>
        <taxon>Sphingobacteriaceae</taxon>
        <taxon>Pararcticibacter</taxon>
    </lineage>
</organism>
<dbReference type="SUPFAM" id="SSF48371">
    <property type="entry name" value="ARM repeat"/>
    <property type="match status" value="1"/>
</dbReference>
<name>A0A2U2P9T4_9SPHI</name>
<dbReference type="RefSeq" id="WP_109418390.1">
    <property type="nucleotide sequence ID" value="NZ_QEAS01000037.1"/>
</dbReference>
<dbReference type="CDD" id="cd00009">
    <property type="entry name" value="AAA"/>
    <property type="match status" value="1"/>
</dbReference>
<dbReference type="Gene3D" id="3.40.50.300">
    <property type="entry name" value="P-loop containing nucleotide triphosphate hydrolases"/>
    <property type="match status" value="1"/>
</dbReference>
<comment type="caution">
    <text evidence="2">The sequence shown here is derived from an EMBL/GenBank/DDBJ whole genome shotgun (WGS) entry which is preliminary data.</text>
</comment>
<proteinExistence type="predicted"/>
<dbReference type="InterPro" id="IPR027417">
    <property type="entry name" value="P-loop_NTPase"/>
</dbReference>
<dbReference type="GO" id="GO:0005524">
    <property type="term" value="F:ATP binding"/>
    <property type="evidence" value="ECO:0007669"/>
    <property type="project" value="InterPro"/>
</dbReference>
<reference evidence="2 3" key="1">
    <citation type="submission" date="2018-04" db="EMBL/GenBank/DDBJ databases">
        <title>Pedobacter chongqingensis sp. nov., isolated from a rottenly hemp rope.</title>
        <authorList>
            <person name="Cai Y."/>
        </authorList>
    </citation>
    <scope>NUCLEOTIDE SEQUENCE [LARGE SCALE GENOMIC DNA]</scope>
    <source>
        <strain evidence="2 3">FJ4-8</strain>
    </source>
</reference>
<evidence type="ECO:0000313" key="3">
    <source>
        <dbReference type="Proteomes" id="UP000245647"/>
    </source>
</evidence>